<reference evidence="2 3" key="1">
    <citation type="journal article" date="2006" name="Environ. Microbiol.">
        <title>Whole genome analysis of the marine Bacteroidetes'Gramella forsetii' reveals adaptations to degradation of polymeric organic matter.</title>
        <authorList>
            <person name="Bauer M."/>
            <person name="Kube M."/>
            <person name="Teeling H."/>
            <person name="Richter M."/>
            <person name="Lombardot T."/>
            <person name="Allers E."/>
            <person name="Wuerdemann C.A."/>
            <person name="Quast C."/>
            <person name="Kuhl H."/>
            <person name="Knaust F."/>
            <person name="Woebken D."/>
            <person name="Bischof K."/>
            <person name="Mussmann M."/>
            <person name="Choudhuri J.V."/>
            <person name="Meyer F."/>
            <person name="Reinhardt R."/>
            <person name="Amann R.I."/>
            <person name="Gloeckner F.O."/>
        </authorList>
    </citation>
    <scope>NUCLEOTIDE SEQUENCE [LARGE SCALE GENOMIC DNA]</scope>
    <source>
        <strain evidence="2 3">KT0803</strain>
    </source>
</reference>
<sequence length="273" mass="31424">MELFIITKFQIMQFIKKTTSILFFLFLSLSMFAQEGKNQAFWIHEDQVKPSMMTDYEKASKDLVKACKDNKVKDMQWSVASMDDGTYLSITPIENLADIQNMNFDDLREKVGDDSFTKMFENFNKCYDKHGDYVSILVPSLSYMPDGLTTNTPGQDYRVWHRMDVSPANMQKVQSKMKELKDLFASKNSKMHYRIYRSGFGNVGDSFVAVISAKDAMDYDSTSAENQKVLGEDGKKLFDEMFQHINAYSIKRGSMRPDLAYQSPQESTKIAKD</sequence>
<dbReference type="KEGG" id="gfo:GFO_0983"/>
<proteinExistence type="predicted"/>
<evidence type="ECO:0000313" key="2">
    <source>
        <dbReference type="EMBL" id="CAL65957.1"/>
    </source>
</evidence>
<evidence type="ECO:0000256" key="1">
    <source>
        <dbReference type="SAM" id="SignalP"/>
    </source>
</evidence>
<gene>
    <name evidence="2" type="ordered locus">GFO_0983</name>
</gene>
<dbReference type="STRING" id="411154.GFO_0983"/>
<accession>A0M012</accession>
<dbReference type="HOGENOM" id="CLU_1084874_0_0_10"/>
<feature type="signal peptide" evidence="1">
    <location>
        <begin position="1"/>
        <end position="33"/>
    </location>
</feature>
<organism evidence="2 3">
    <name type="scientific">Christiangramia forsetii (strain DSM 17595 / CGMCC 1.15422 / KT0803)</name>
    <name type="common">Gramella forsetii</name>
    <dbReference type="NCBI Taxonomy" id="411154"/>
    <lineage>
        <taxon>Bacteria</taxon>
        <taxon>Pseudomonadati</taxon>
        <taxon>Bacteroidota</taxon>
        <taxon>Flavobacteriia</taxon>
        <taxon>Flavobacteriales</taxon>
        <taxon>Flavobacteriaceae</taxon>
        <taxon>Christiangramia</taxon>
    </lineage>
</organism>
<dbReference type="Proteomes" id="UP000000755">
    <property type="component" value="Chromosome"/>
</dbReference>
<dbReference type="AlphaFoldDB" id="A0M012"/>
<keyword evidence="1" id="KW-0732">Signal</keyword>
<protein>
    <submittedName>
        <fullName evidence="2">Secreted protein</fullName>
    </submittedName>
</protein>
<feature type="chain" id="PRO_5002627154" evidence="1">
    <location>
        <begin position="34"/>
        <end position="273"/>
    </location>
</feature>
<dbReference type="eggNOG" id="ENOG502ZB1I">
    <property type="taxonomic scope" value="Bacteria"/>
</dbReference>
<name>A0M012_CHRFK</name>
<evidence type="ECO:0000313" key="3">
    <source>
        <dbReference type="Proteomes" id="UP000000755"/>
    </source>
</evidence>
<dbReference type="EMBL" id="CU207366">
    <property type="protein sequence ID" value="CAL65957.1"/>
    <property type="molecule type" value="Genomic_DNA"/>
</dbReference>